<dbReference type="EMBL" id="SLWM01000001">
    <property type="protein sequence ID" value="TCO32039.1"/>
    <property type="molecule type" value="Genomic_DNA"/>
</dbReference>
<proteinExistence type="predicted"/>
<sequence length="189" mass="21040">MIKRARYQSVFDLAREVGPWDERPVAPSFADPQVHMSRSSGTQPFFLICAKDTVVLQIVGTAGADLRYTGVRHTRLEMGDILYVPAGTPCRLEPYEESIFLRFKATNPGLEGVAWFCPSCDTEVWRYEFDAGSQPVQQGYLDGCQAFNSETERRTCGGCETVHPTVDITGYDWAQVAEHARAEATPQPA</sequence>
<dbReference type="SUPFAM" id="SSF51182">
    <property type="entry name" value="RmlC-like cupins"/>
    <property type="match status" value="1"/>
</dbReference>
<dbReference type="RefSeq" id="WP_132187010.1">
    <property type="nucleotide sequence ID" value="NZ_SLWM01000001.1"/>
</dbReference>
<evidence type="ECO:0000313" key="1">
    <source>
        <dbReference type="EMBL" id="TCO32039.1"/>
    </source>
</evidence>
<dbReference type="InterPro" id="IPR014710">
    <property type="entry name" value="RmlC-like_jellyroll"/>
</dbReference>
<organism evidence="1 2">
    <name type="scientific">Kribbella orskensis</name>
    <dbReference type="NCBI Taxonomy" id="2512216"/>
    <lineage>
        <taxon>Bacteria</taxon>
        <taxon>Bacillati</taxon>
        <taxon>Actinomycetota</taxon>
        <taxon>Actinomycetes</taxon>
        <taxon>Propionibacteriales</taxon>
        <taxon>Kribbellaceae</taxon>
        <taxon>Kribbella</taxon>
    </lineage>
</organism>
<comment type="caution">
    <text evidence="1">The sequence shown here is derived from an EMBL/GenBank/DDBJ whole genome shotgun (WGS) entry which is preliminary data.</text>
</comment>
<dbReference type="Proteomes" id="UP000295818">
    <property type="component" value="Unassembled WGS sequence"/>
</dbReference>
<name>A0ABY2BVE1_9ACTN</name>
<protein>
    <submittedName>
        <fullName evidence="1">3-hydroxyanthranilate 3,4-dioxygenase</fullName>
    </submittedName>
</protein>
<reference evidence="1 2" key="1">
    <citation type="journal article" date="2015" name="Stand. Genomic Sci.">
        <title>Genomic Encyclopedia of Bacterial and Archaeal Type Strains, Phase III: the genomes of soil and plant-associated and newly described type strains.</title>
        <authorList>
            <person name="Whitman W.B."/>
            <person name="Woyke T."/>
            <person name="Klenk H.P."/>
            <person name="Zhou Y."/>
            <person name="Lilburn T.G."/>
            <person name="Beck B.J."/>
            <person name="De Vos P."/>
            <person name="Vandamme P."/>
            <person name="Eisen J.A."/>
            <person name="Garrity G."/>
            <person name="Hugenholtz P."/>
            <person name="Kyrpides N.C."/>
        </authorList>
    </citation>
    <scope>NUCLEOTIDE SEQUENCE [LARGE SCALE GENOMIC DNA]</scope>
    <source>
        <strain evidence="1 2">VKM Ac-2538</strain>
    </source>
</reference>
<evidence type="ECO:0000313" key="2">
    <source>
        <dbReference type="Proteomes" id="UP000295818"/>
    </source>
</evidence>
<accession>A0ABY2BVE1</accession>
<keyword evidence="2" id="KW-1185">Reference proteome</keyword>
<gene>
    <name evidence="1" type="ORF">EV644_101682</name>
</gene>
<dbReference type="InterPro" id="IPR011051">
    <property type="entry name" value="RmlC_Cupin_sf"/>
</dbReference>
<dbReference type="Gene3D" id="2.60.120.10">
    <property type="entry name" value="Jelly Rolls"/>
    <property type="match status" value="1"/>
</dbReference>